<dbReference type="CTD" id="79947"/>
<proteinExistence type="inferred from homology"/>
<sequence>MPDSGGGVGSQMLEVSTMEKKKTSKDGLLRQYELSWLESITARVLRQGRIPKHLAVIMDGNRRYAKLHKKTAIEGHNEGFNKLSEVLFWCRQLGITEVTVYAFSIENFKRNQKEVDALMNLAENKFREILEDRKQLEDEGVRIRVLGNTTYLPVSLQQVCAELTLVTQHNTKYFLNIGLSYTSREEMCTAIENLVAGANKGIVKVRHFSEALLSSAMYSRDSPDPDLLVRTSGEVRLSDFLLWQTGFTVVEFIPSLWPELTFWQFLAAILHYQWQARRIIGCTGYSEMGGKKSTSLIEAEDFGTCAAKTSGVSEFDEFIEQRRVQRLKDASLGNTIQQVWTGDNVV</sequence>
<dbReference type="Pfam" id="PF01255">
    <property type="entry name" value="Prenyltransf"/>
    <property type="match status" value="1"/>
</dbReference>
<evidence type="ECO:0000256" key="2">
    <source>
        <dbReference type="ARBA" id="ARBA00022679"/>
    </source>
</evidence>
<dbReference type="OMA" id="FDRRDLW"/>
<dbReference type="InterPro" id="IPR001441">
    <property type="entry name" value="UPP_synth-like"/>
</dbReference>
<evidence type="ECO:0000313" key="8">
    <source>
        <dbReference type="Proteomes" id="UP000594260"/>
    </source>
</evidence>
<evidence type="ECO:0000256" key="3">
    <source>
        <dbReference type="ARBA" id="ARBA00022842"/>
    </source>
</evidence>
<dbReference type="InterPro" id="IPR018520">
    <property type="entry name" value="UPP_synth-like_CS"/>
</dbReference>
<dbReference type="Proteomes" id="UP000594260">
    <property type="component" value="Unplaced"/>
</dbReference>
<evidence type="ECO:0000256" key="1">
    <source>
        <dbReference type="ARBA" id="ARBA00005432"/>
    </source>
</evidence>
<evidence type="ECO:0000256" key="4">
    <source>
        <dbReference type="ARBA" id="ARBA00047353"/>
    </source>
</evidence>
<comment type="similarity">
    <text evidence="1 5">Belongs to the UPP synthase family.</text>
</comment>
<dbReference type="SUPFAM" id="SSF64005">
    <property type="entry name" value="Undecaprenyl diphosphate synthase"/>
    <property type="match status" value="1"/>
</dbReference>
<keyword evidence="2 5" id="KW-0808">Transferase</keyword>
<dbReference type="PROSITE" id="PS01066">
    <property type="entry name" value="UPP_SYNTHASE"/>
    <property type="match status" value="1"/>
</dbReference>
<dbReference type="GO" id="GO:1904423">
    <property type="term" value="C:dehydrodolichyl diphosphate synthase complex"/>
    <property type="evidence" value="ECO:0007669"/>
    <property type="project" value="TreeGrafter"/>
</dbReference>
<keyword evidence="6" id="KW-0175">Coiled coil</keyword>
<dbReference type="CDD" id="cd00475">
    <property type="entry name" value="Cis_IPPS"/>
    <property type="match status" value="1"/>
</dbReference>
<dbReference type="GO" id="GO:0045547">
    <property type="term" value="F:ditrans,polycis-polyprenyl diphosphate synthase [(2E,6E)-farnesyl diphosphate specific] activity"/>
    <property type="evidence" value="ECO:0007669"/>
    <property type="project" value="UniProtKB-EC"/>
</dbReference>
<dbReference type="NCBIfam" id="TIGR00055">
    <property type="entry name" value="uppS"/>
    <property type="match status" value="1"/>
</dbReference>
<dbReference type="KEGG" id="vde:111251001"/>
<comment type="catalytic activity">
    <reaction evidence="4">
        <text>n isopentenyl diphosphate + (2E,6E)-farnesyl diphosphate = a di-trans,poly-cis-polyprenyl diphosphate + n diphosphate</text>
        <dbReference type="Rhea" id="RHEA:53008"/>
        <dbReference type="Rhea" id="RHEA-COMP:19494"/>
        <dbReference type="ChEBI" id="CHEBI:33019"/>
        <dbReference type="ChEBI" id="CHEBI:128769"/>
        <dbReference type="ChEBI" id="CHEBI:136960"/>
        <dbReference type="ChEBI" id="CHEBI:175763"/>
        <dbReference type="EC" id="2.5.1.87"/>
    </reaction>
</comment>
<dbReference type="GeneID" id="111251001"/>
<keyword evidence="3" id="KW-0460">Magnesium</keyword>
<dbReference type="GO" id="GO:0016094">
    <property type="term" value="P:polyprenol biosynthetic process"/>
    <property type="evidence" value="ECO:0007669"/>
    <property type="project" value="TreeGrafter"/>
</dbReference>
<dbReference type="EnsemblMetazoa" id="XM_022807117">
    <property type="protein sequence ID" value="XP_022662852"/>
    <property type="gene ID" value="LOC111251001"/>
</dbReference>
<dbReference type="PANTHER" id="PTHR10291">
    <property type="entry name" value="DEHYDRODOLICHYL DIPHOSPHATE SYNTHASE FAMILY MEMBER"/>
    <property type="match status" value="1"/>
</dbReference>
<dbReference type="FunCoup" id="A0A7M7KFN8">
    <property type="interactions" value="1056"/>
</dbReference>
<keyword evidence="8" id="KW-1185">Reference proteome</keyword>
<dbReference type="EC" id="2.5.1.-" evidence="5"/>
<dbReference type="PANTHER" id="PTHR10291:SF43">
    <property type="entry name" value="DEHYDRODOLICHYL DIPHOSPHATE SYNTHASE COMPLEX SUBUNIT DHDDS"/>
    <property type="match status" value="1"/>
</dbReference>
<organism evidence="7 8">
    <name type="scientific">Varroa destructor</name>
    <name type="common">Honeybee mite</name>
    <dbReference type="NCBI Taxonomy" id="109461"/>
    <lineage>
        <taxon>Eukaryota</taxon>
        <taxon>Metazoa</taxon>
        <taxon>Ecdysozoa</taxon>
        <taxon>Arthropoda</taxon>
        <taxon>Chelicerata</taxon>
        <taxon>Arachnida</taxon>
        <taxon>Acari</taxon>
        <taxon>Parasitiformes</taxon>
        <taxon>Mesostigmata</taxon>
        <taxon>Gamasina</taxon>
        <taxon>Dermanyssoidea</taxon>
        <taxon>Varroidae</taxon>
        <taxon>Varroa</taxon>
    </lineage>
</organism>
<protein>
    <recommendedName>
        <fullName evidence="5">Alkyl transferase</fullName>
        <ecNumber evidence="5">2.5.1.-</ecNumber>
    </recommendedName>
</protein>
<evidence type="ECO:0000313" key="7">
    <source>
        <dbReference type="EnsemblMetazoa" id="XP_022662852"/>
    </source>
</evidence>
<dbReference type="OrthoDB" id="4173905at2759"/>
<dbReference type="Gene3D" id="3.40.1180.10">
    <property type="entry name" value="Decaprenyl diphosphate synthase-like"/>
    <property type="match status" value="1"/>
</dbReference>
<dbReference type="AlphaFoldDB" id="A0A7M7KFN8"/>
<dbReference type="InterPro" id="IPR036424">
    <property type="entry name" value="UPP_synth-like_sf"/>
</dbReference>
<evidence type="ECO:0000256" key="5">
    <source>
        <dbReference type="RuleBase" id="RU363018"/>
    </source>
</evidence>
<accession>A0A7M7KFN8</accession>
<evidence type="ECO:0000256" key="6">
    <source>
        <dbReference type="SAM" id="Coils"/>
    </source>
</evidence>
<dbReference type="HAMAP" id="MF_01139">
    <property type="entry name" value="ISPT"/>
    <property type="match status" value="1"/>
</dbReference>
<feature type="coiled-coil region" evidence="6">
    <location>
        <begin position="105"/>
        <end position="139"/>
    </location>
</feature>
<dbReference type="FunFam" id="3.40.1180.10:FF:000005">
    <property type="entry name" value="Alkyl transferase"/>
    <property type="match status" value="1"/>
</dbReference>
<reference evidence="7" key="1">
    <citation type="submission" date="2021-01" db="UniProtKB">
        <authorList>
            <consortium name="EnsemblMetazoa"/>
        </authorList>
    </citation>
    <scope>IDENTIFICATION</scope>
</reference>
<dbReference type="GO" id="GO:0005783">
    <property type="term" value="C:endoplasmic reticulum"/>
    <property type="evidence" value="ECO:0007669"/>
    <property type="project" value="TreeGrafter"/>
</dbReference>
<dbReference type="InParanoid" id="A0A7M7KFN8"/>
<dbReference type="RefSeq" id="XP_022662852.1">
    <property type="nucleotide sequence ID" value="XM_022807117.1"/>
</dbReference>
<name>A0A7M7KFN8_VARDE</name>